<dbReference type="PROSITE" id="PS50928">
    <property type="entry name" value="ABC_TM1"/>
    <property type="match status" value="1"/>
</dbReference>
<accession>E1RC61</accession>
<gene>
    <name evidence="13" type="ordered locus">Spirs_0806</name>
</gene>
<proteinExistence type="inferred from homology"/>
<evidence type="ECO:0000256" key="9">
    <source>
        <dbReference type="ARBA" id="ARBA00023136"/>
    </source>
</evidence>
<feature type="transmembrane region" description="Helical" evidence="11">
    <location>
        <begin position="144"/>
        <end position="164"/>
    </location>
</feature>
<protein>
    <recommendedName>
        <fullName evidence="10">Maltose/maltodextrin transport system permease protein MalG</fullName>
    </recommendedName>
</protein>
<keyword evidence="6" id="KW-0762">Sugar transport</keyword>
<comment type="subcellular location">
    <subcellularLocation>
        <location evidence="2 11">Cell membrane</location>
        <topology evidence="2 11">Multi-pass membrane protein</topology>
    </subcellularLocation>
</comment>
<evidence type="ECO:0000256" key="5">
    <source>
        <dbReference type="ARBA" id="ARBA00022475"/>
    </source>
</evidence>
<dbReference type="KEGG" id="ssm:Spirs_0806"/>
<feature type="transmembrane region" description="Helical" evidence="11">
    <location>
        <begin position="12"/>
        <end position="33"/>
    </location>
</feature>
<dbReference type="InterPro" id="IPR035906">
    <property type="entry name" value="MetI-like_sf"/>
</dbReference>
<dbReference type="PANTHER" id="PTHR32243:SF50">
    <property type="entry name" value="MALTOSE_MALTODEXTRIN TRANSPORT SYSTEM PERMEASE PROTEIN MALG"/>
    <property type="match status" value="1"/>
</dbReference>
<keyword evidence="8 11" id="KW-1133">Transmembrane helix</keyword>
<keyword evidence="14" id="KW-1185">Reference proteome</keyword>
<organism evidence="13 14">
    <name type="scientific">Sediminispirochaeta smaragdinae (strain DSM 11293 / JCM 15392 / SEBR 4228)</name>
    <name type="common">Spirochaeta smaragdinae</name>
    <dbReference type="NCBI Taxonomy" id="573413"/>
    <lineage>
        <taxon>Bacteria</taxon>
        <taxon>Pseudomonadati</taxon>
        <taxon>Spirochaetota</taxon>
        <taxon>Spirochaetia</taxon>
        <taxon>Spirochaetales</taxon>
        <taxon>Spirochaetaceae</taxon>
        <taxon>Sediminispirochaeta</taxon>
    </lineage>
</organism>
<dbReference type="Pfam" id="PF00528">
    <property type="entry name" value="BPD_transp_1"/>
    <property type="match status" value="1"/>
</dbReference>
<dbReference type="RefSeq" id="WP_013253405.1">
    <property type="nucleotide sequence ID" value="NC_014364.1"/>
</dbReference>
<dbReference type="CDD" id="cd06261">
    <property type="entry name" value="TM_PBP2"/>
    <property type="match status" value="1"/>
</dbReference>
<feature type="transmembrane region" description="Helical" evidence="11">
    <location>
        <begin position="109"/>
        <end position="132"/>
    </location>
</feature>
<feature type="transmembrane region" description="Helical" evidence="11">
    <location>
        <begin position="76"/>
        <end position="97"/>
    </location>
</feature>
<dbReference type="eggNOG" id="COG0395">
    <property type="taxonomic scope" value="Bacteria"/>
</dbReference>
<sequence length="280" mass="31248">MKRKYRYLAKIGIYLAAILILFYTVLPVLWIVFTSFKTKMEIYAYPPTLFPKIFTLGNYKVILSESQYGMYFLNSIWITLIATALVMSFAILSGYSFTSAFSYKGKSSLMIFIIIARMIPEIAIIIPMYFFIQNIGLFDTKTGIILMVSAMAYPLAAWLLKSFFDDIPVSLYDAARIDGCSSFSILRKIILPISGPSISSTLIITFLTIWNSFLIPLTFAKTIHTKTFPVAIAELAYGEYGVNWGSLSAISILAVIPMFLLGIFAQKYIIAGLTGGAEKG</sequence>
<evidence type="ECO:0000256" key="3">
    <source>
        <dbReference type="ARBA" id="ARBA00009047"/>
    </source>
</evidence>
<dbReference type="GO" id="GO:0005886">
    <property type="term" value="C:plasma membrane"/>
    <property type="evidence" value="ECO:0007669"/>
    <property type="project" value="UniProtKB-SubCell"/>
</dbReference>
<name>E1RC61_SEDSS</name>
<evidence type="ECO:0000256" key="11">
    <source>
        <dbReference type="RuleBase" id="RU363032"/>
    </source>
</evidence>
<reference evidence="13 14" key="1">
    <citation type="journal article" date="2010" name="Stand. Genomic Sci.">
        <title>Complete genome sequence of Spirochaeta smaragdinae type strain (SEBR 4228).</title>
        <authorList>
            <person name="Mavromatis K."/>
            <person name="Yasawong M."/>
            <person name="Chertkov O."/>
            <person name="Lapidus A."/>
            <person name="Lucas S."/>
            <person name="Nolan M."/>
            <person name="Del Rio T.G."/>
            <person name="Tice H."/>
            <person name="Cheng J.F."/>
            <person name="Pitluck S."/>
            <person name="Liolios K."/>
            <person name="Ivanova N."/>
            <person name="Tapia R."/>
            <person name="Han C."/>
            <person name="Bruce D."/>
            <person name="Goodwin L."/>
            <person name="Pati A."/>
            <person name="Chen A."/>
            <person name="Palaniappan K."/>
            <person name="Land M."/>
            <person name="Hauser L."/>
            <person name="Chang Y.J."/>
            <person name="Jeffries C.D."/>
            <person name="Detter J.C."/>
            <person name="Rohde M."/>
            <person name="Brambilla E."/>
            <person name="Spring S."/>
            <person name="Goker M."/>
            <person name="Sikorski J."/>
            <person name="Woyke T."/>
            <person name="Bristow J."/>
            <person name="Eisen J.A."/>
            <person name="Markowitz V."/>
            <person name="Hugenholtz P."/>
            <person name="Klenk H.P."/>
            <person name="Kyrpides N.C."/>
        </authorList>
    </citation>
    <scope>NUCLEOTIDE SEQUENCE [LARGE SCALE GENOMIC DNA]</scope>
    <source>
        <strain evidence="14">DSM 11293 / JCM 15392 / SEBR 4228</strain>
    </source>
</reference>
<evidence type="ECO:0000256" key="10">
    <source>
        <dbReference type="ARBA" id="ARBA00041109"/>
    </source>
</evidence>
<feature type="transmembrane region" description="Helical" evidence="11">
    <location>
        <begin position="244"/>
        <end position="265"/>
    </location>
</feature>
<evidence type="ECO:0000256" key="1">
    <source>
        <dbReference type="ARBA" id="ARBA00002264"/>
    </source>
</evidence>
<dbReference type="AlphaFoldDB" id="E1RC61"/>
<evidence type="ECO:0000256" key="2">
    <source>
        <dbReference type="ARBA" id="ARBA00004651"/>
    </source>
</evidence>
<evidence type="ECO:0000313" key="13">
    <source>
        <dbReference type="EMBL" id="ADK79941.1"/>
    </source>
</evidence>
<dbReference type="PANTHER" id="PTHR32243">
    <property type="entry name" value="MALTOSE TRANSPORT SYSTEM PERMEASE-RELATED"/>
    <property type="match status" value="1"/>
</dbReference>
<evidence type="ECO:0000259" key="12">
    <source>
        <dbReference type="PROSITE" id="PS50928"/>
    </source>
</evidence>
<dbReference type="HOGENOM" id="CLU_016047_1_2_12"/>
<keyword evidence="5" id="KW-1003">Cell membrane</keyword>
<evidence type="ECO:0000256" key="6">
    <source>
        <dbReference type="ARBA" id="ARBA00022597"/>
    </source>
</evidence>
<dbReference type="Proteomes" id="UP000002318">
    <property type="component" value="Chromosome"/>
</dbReference>
<dbReference type="STRING" id="573413.Spirs_0806"/>
<keyword evidence="9 11" id="KW-0472">Membrane</keyword>
<comment type="function">
    <text evidence="1">Part of the ABC transporter complex MalEFGK involved in maltose/maltodextrin import. Probably responsible for the translocation of the substrate across the membrane.</text>
</comment>
<dbReference type="InterPro" id="IPR000515">
    <property type="entry name" value="MetI-like"/>
</dbReference>
<keyword evidence="7 11" id="KW-0812">Transmembrane</keyword>
<keyword evidence="4 11" id="KW-0813">Transport</keyword>
<feature type="domain" description="ABC transmembrane type-1" evidence="12">
    <location>
        <begin position="72"/>
        <end position="265"/>
    </location>
</feature>
<dbReference type="SUPFAM" id="SSF161098">
    <property type="entry name" value="MetI-like"/>
    <property type="match status" value="1"/>
</dbReference>
<evidence type="ECO:0000256" key="7">
    <source>
        <dbReference type="ARBA" id="ARBA00022692"/>
    </source>
</evidence>
<comment type="similarity">
    <text evidence="3">Belongs to the binding-protein-dependent transport system permease family. MalFG subfamily.</text>
</comment>
<evidence type="ECO:0000256" key="8">
    <source>
        <dbReference type="ARBA" id="ARBA00022989"/>
    </source>
</evidence>
<dbReference type="EMBL" id="CP002116">
    <property type="protein sequence ID" value="ADK79941.1"/>
    <property type="molecule type" value="Genomic_DNA"/>
</dbReference>
<dbReference type="Gene3D" id="1.10.3720.10">
    <property type="entry name" value="MetI-like"/>
    <property type="match status" value="1"/>
</dbReference>
<evidence type="ECO:0000256" key="4">
    <source>
        <dbReference type="ARBA" id="ARBA00022448"/>
    </source>
</evidence>
<evidence type="ECO:0000313" key="14">
    <source>
        <dbReference type="Proteomes" id="UP000002318"/>
    </source>
</evidence>
<dbReference type="GO" id="GO:0055085">
    <property type="term" value="P:transmembrane transport"/>
    <property type="evidence" value="ECO:0007669"/>
    <property type="project" value="InterPro"/>
</dbReference>
<feature type="transmembrane region" description="Helical" evidence="11">
    <location>
        <begin position="185"/>
        <end position="210"/>
    </location>
</feature>
<dbReference type="InterPro" id="IPR050901">
    <property type="entry name" value="BP-dep_ABC_trans_perm"/>
</dbReference>